<dbReference type="PANTHER" id="PTHR39550">
    <property type="entry name" value="SLL0658 PROTEIN"/>
    <property type="match status" value="1"/>
</dbReference>
<comment type="caution">
    <text evidence="1">The sequence shown here is derived from an EMBL/GenBank/DDBJ whole genome shotgun (WGS) entry which is preliminary data.</text>
</comment>
<accession>A0A8J7Z406</accession>
<dbReference type="InterPro" id="IPR021799">
    <property type="entry name" value="PIN-like_prokaryotic"/>
</dbReference>
<proteinExistence type="predicted"/>
<name>A0A8J7Z406_9CYAN</name>
<protein>
    <submittedName>
        <fullName evidence="1">DUF3368 domain-containing protein</fullName>
    </submittedName>
</protein>
<dbReference type="Pfam" id="PF11848">
    <property type="entry name" value="DUF3368"/>
    <property type="match status" value="1"/>
</dbReference>
<evidence type="ECO:0000313" key="1">
    <source>
        <dbReference type="EMBL" id="NDJ17456.1"/>
    </source>
</evidence>
<keyword evidence="2" id="KW-1185">Reference proteome</keyword>
<reference evidence="1" key="1">
    <citation type="submission" date="2019-12" db="EMBL/GenBank/DDBJ databases">
        <title>High-Quality draft genome sequences of three cyanobacteria isolated from the limestone walls of the Old Cathedral of Coimbra.</title>
        <authorList>
            <person name="Tiago I."/>
            <person name="Soares F."/>
            <person name="Portugal A."/>
        </authorList>
    </citation>
    <scope>NUCLEOTIDE SEQUENCE</scope>
    <source>
        <strain evidence="1">A</strain>
    </source>
</reference>
<dbReference type="EMBL" id="WVIE01000008">
    <property type="protein sequence ID" value="NDJ17456.1"/>
    <property type="molecule type" value="Genomic_DNA"/>
</dbReference>
<evidence type="ECO:0000313" key="2">
    <source>
        <dbReference type="Proteomes" id="UP000646053"/>
    </source>
</evidence>
<dbReference type="AlphaFoldDB" id="A0A8J7Z406"/>
<dbReference type="PANTHER" id="PTHR39550:SF1">
    <property type="entry name" value="SLL0658 PROTEIN"/>
    <property type="match status" value="1"/>
</dbReference>
<sequence>MIIVSNTSPISNLLIVGQLELLQHIYQQVVIPPTVDQEVRALQTFGIDLTIYISATWISVQIPTDVLLIDTLKNELDDGEAEAIALALQLKADRLLIDERLGRLVATQHGLNITGILGILRTAKVLGLISRVKPILDDLVQQAGFWVDQALYEQMLKDVGE</sequence>
<gene>
    <name evidence="1" type="ORF">GS601_09175</name>
</gene>
<dbReference type="Proteomes" id="UP000646053">
    <property type="component" value="Unassembled WGS sequence"/>
</dbReference>
<organism evidence="1 2">
    <name type="scientific">Myxacorys almedinensis A</name>
    <dbReference type="NCBI Taxonomy" id="2690445"/>
    <lineage>
        <taxon>Bacteria</taxon>
        <taxon>Bacillati</taxon>
        <taxon>Cyanobacteriota</taxon>
        <taxon>Cyanophyceae</taxon>
        <taxon>Leptolyngbyales</taxon>
        <taxon>Leptolyngbyaceae</taxon>
        <taxon>Myxacorys</taxon>
        <taxon>Myxacorys almedinensis</taxon>
    </lineage>
</organism>
<dbReference type="RefSeq" id="WP_162422964.1">
    <property type="nucleotide sequence ID" value="NZ_WVIE01000008.1"/>
</dbReference>